<feature type="transmembrane region" description="Helical" evidence="1">
    <location>
        <begin position="70"/>
        <end position="89"/>
    </location>
</feature>
<proteinExistence type="predicted"/>
<evidence type="ECO:0000313" key="2">
    <source>
        <dbReference type="EMBL" id="MDW6094293.1"/>
    </source>
</evidence>
<comment type="caution">
    <text evidence="2">The sequence shown here is derived from an EMBL/GenBank/DDBJ whole genome shotgun (WGS) entry which is preliminary data.</text>
</comment>
<evidence type="ECO:0000256" key="1">
    <source>
        <dbReference type="SAM" id="Phobius"/>
    </source>
</evidence>
<dbReference type="RefSeq" id="WP_318585509.1">
    <property type="nucleotide sequence ID" value="NZ_JAWRCP010000002.1"/>
</dbReference>
<keyword evidence="1" id="KW-0472">Membrane</keyword>
<keyword evidence="1" id="KW-1133">Transmembrane helix</keyword>
<keyword evidence="1" id="KW-0812">Transmembrane</keyword>
<organism evidence="2 3">
    <name type="scientific">Vibrio rhizosphaerae</name>
    <dbReference type="NCBI Taxonomy" id="398736"/>
    <lineage>
        <taxon>Bacteria</taxon>
        <taxon>Pseudomonadati</taxon>
        <taxon>Pseudomonadota</taxon>
        <taxon>Gammaproteobacteria</taxon>
        <taxon>Vibrionales</taxon>
        <taxon>Vibrionaceae</taxon>
        <taxon>Vibrio</taxon>
    </lineage>
</organism>
<accession>A0ABU4J1A7</accession>
<keyword evidence="3" id="KW-1185">Reference proteome</keyword>
<name>A0ABU4J1A7_9VIBR</name>
<sequence length="129" mass="13639">MDICSFNLDNFNYNIESNLEAMGLPSPKTAFGSITTTAGIIGAIDTALSAKASDVPLTAIARSGLKSKQILGISAAFYAGAIIGSALMASKGATRCRADELKKAFREFGLPSWVADDALRHNDNILRQN</sequence>
<dbReference type="Proteomes" id="UP001279860">
    <property type="component" value="Unassembled WGS sequence"/>
</dbReference>
<evidence type="ECO:0000313" key="3">
    <source>
        <dbReference type="Proteomes" id="UP001279860"/>
    </source>
</evidence>
<protein>
    <submittedName>
        <fullName evidence="2">Uncharacterized protein</fullName>
    </submittedName>
</protein>
<gene>
    <name evidence="2" type="ORF">SBX64_17270</name>
</gene>
<dbReference type="EMBL" id="JAWRCP010000002">
    <property type="protein sequence ID" value="MDW6094293.1"/>
    <property type="molecule type" value="Genomic_DNA"/>
</dbReference>
<reference evidence="2 3" key="1">
    <citation type="submission" date="2023-11" db="EMBL/GenBank/DDBJ databases">
        <title>Plant-associative lifestyle of Vibrio porteresiae and its evolutionary dynamics.</title>
        <authorList>
            <person name="Rameshkumar N."/>
            <person name="Kirti K."/>
        </authorList>
    </citation>
    <scope>NUCLEOTIDE SEQUENCE [LARGE SCALE GENOMIC DNA]</scope>
    <source>
        <strain evidence="2 3">MSSRF7</strain>
    </source>
</reference>